<dbReference type="GO" id="GO:0044027">
    <property type="term" value="P:negative regulation of gene expression via chromosomal CpG island methylation"/>
    <property type="evidence" value="ECO:0007669"/>
    <property type="project" value="TreeGrafter"/>
</dbReference>
<evidence type="ECO:0000313" key="5">
    <source>
        <dbReference type="EMBL" id="CUS13961.1"/>
    </source>
</evidence>
<feature type="compositionally biased region" description="Low complexity" evidence="3">
    <location>
        <begin position="391"/>
        <end position="402"/>
    </location>
</feature>
<comment type="subcellular location">
    <subcellularLocation>
        <location evidence="2">Nucleus</location>
    </subcellularLocation>
</comment>
<feature type="compositionally biased region" description="Basic residues" evidence="3">
    <location>
        <begin position="366"/>
        <end position="382"/>
    </location>
</feature>
<dbReference type="SMART" id="SM00466">
    <property type="entry name" value="SRA"/>
    <property type="match status" value="1"/>
</dbReference>
<dbReference type="InterPro" id="IPR015947">
    <property type="entry name" value="PUA-like_sf"/>
</dbReference>
<proteinExistence type="predicted"/>
<protein>
    <recommendedName>
        <fullName evidence="4">YDG domain-containing protein</fullName>
    </recommendedName>
</protein>
<dbReference type="GO" id="GO:0061630">
    <property type="term" value="F:ubiquitin protein ligase activity"/>
    <property type="evidence" value="ECO:0007669"/>
    <property type="project" value="TreeGrafter"/>
</dbReference>
<feature type="region of interest" description="Disordered" evidence="3">
    <location>
        <begin position="28"/>
        <end position="115"/>
    </location>
</feature>
<dbReference type="AlphaFoldDB" id="A0A292Q4F4"/>
<dbReference type="SUPFAM" id="SSF88697">
    <property type="entry name" value="PUA domain-like"/>
    <property type="match status" value="1"/>
</dbReference>
<feature type="compositionally biased region" description="Polar residues" evidence="3">
    <location>
        <begin position="403"/>
        <end position="417"/>
    </location>
</feature>
<dbReference type="PROSITE" id="PS51015">
    <property type="entry name" value="YDG"/>
    <property type="match status" value="1"/>
</dbReference>
<dbReference type="Gene3D" id="2.30.280.10">
    <property type="entry name" value="SRA-YDG"/>
    <property type="match status" value="1"/>
</dbReference>
<evidence type="ECO:0000259" key="4">
    <source>
        <dbReference type="PROSITE" id="PS51015"/>
    </source>
</evidence>
<feature type="region of interest" description="Disordered" evidence="3">
    <location>
        <begin position="313"/>
        <end position="457"/>
    </location>
</feature>
<dbReference type="EMBL" id="LN890965">
    <property type="protein sequence ID" value="CUS13961.1"/>
    <property type="molecule type" value="Genomic_DNA"/>
</dbReference>
<dbReference type="InterPro" id="IPR036987">
    <property type="entry name" value="SRA-YDG_sf"/>
</dbReference>
<feature type="compositionally biased region" description="Acidic residues" evidence="3">
    <location>
        <begin position="81"/>
        <end position="95"/>
    </location>
</feature>
<dbReference type="PANTHER" id="PTHR14140">
    <property type="entry name" value="E3 UBIQUITIN-PROTEIN LIGASE UHRF-RELATED"/>
    <property type="match status" value="1"/>
</dbReference>
<reference evidence="5" key="1">
    <citation type="submission" date="2015-10" db="EMBL/GenBank/DDBJ databases">
        <authorList>
            <person name="Regsiter A."/>
            <person name="william w."/>
        </authorList>
    </citation>
    <scope>NUCLEOTIDE SEQUENCE</scope>
    <source>
        <strain evidence="5">Montdore</strain>
    </source>
</reference>
<dbReference type="InterPro" id="IPR003105">
    <property type="entry name" value="SRA_YDG"/>
</dbReference>
<gene>
    <name evidence="5" type="ORF">GSTUAT00001998001</name>
</gene>
<feature type="compositionally biased region" description="Basic and acidic residues" evidence="3">
    <location>
        <begin position="65"/>
        <end position="80"/>
    </location>
</feature>
<keyword evidence="6" id="KW-1185">Reference proteome</keyword>
<accession>A0A292Q4F4</accession>
<name>A0A292Q4F4_9PEZI</name>
<dbReference type="InterPro" id="IPR045134">
    <property type="entry name" value="UHRF1/2-like"/>
</dbReference>
<evidence type="ECO:0000256" key="3">
    <source>
        <dbReference type="SAM" id="MobiDB-lite"/>
    </source>
</evidence>
<feature type="domain" description="YDG" evidence="4">
    <location>
        <begin position="158"/>
        <end position="308"/>
    </location>
</feature>
<organism evidence="5 6">
    <name type="scientific">Tuber aestivum</name>
    <name type="common">summer truffle</name>
    <dbReference type="NCBI Taxonomy" id="59557"/>
    <lineage>
        <taxon>Eukaryota</taxon>
        <taxon>Fungi</taxon>
        <taxon>Dikarya</taxon>
        <taxon>Ascomycota</taxon>
        <taxon>Pezizomycotina</taxon>
        <taxon>Pezizomycetes</taxon>
        <taxon>Pezizales</taxon>
        <taxon>Tuberaceae</taxon>
        <taxon>Tuber</taxon>
    </lineage>
</organism>
<dbReference type="GO" id="GO:0005634">
    <property type="term" value="C:nucleus"/>
    <property type="evidence" value="ECO:0007669"/>
    <property type="project" value="UniProtKB-SubCell"/>
</dbReference>
<evidence type="ECO:0000313" key="6">
    <source>
        <dbReference type="Proteomes" id="UP001412239"/>
    </source>
</evidence>
<evidence type="ECO:0000256" key="2">
    <source>
        <dbReference type="PROSITE-ProRule" id="PRU00358"/>
    </source>
</evidence>
<keyword evidence="1 2" id="KW-0539">Nucleus</keyword>
<dbReference type="Pfam" id="PF02182">
    <property type="entry name" value="SAD_SRA"/>
    <property type="match status" value="1"/>
</dbReference>
<dbReference type="PANTHER" id="PTHR14140:SF27">
    <property type="entry name" value="OS04G0289800 PROTEIN"/>
    <property type="match status" value="1"/>
</dbReference>
<feature type="compositionally biased region" description="Basic and acidic residues" evidence="3">
    <location>
        <begin position="325"/>
        <end position="334"/>
    </location>
</feature>
<dbReference type="GO" id="GO:0016567">
    <property type="term" value="P:protein ubiquitination"/>
    <property type="evidence" value="ECO:0007669"/>
    <property type="project" value="TreeGrafter"/>
</dbReference>
<sequence length="457" mass="49765">MSEELTEYEKQRAANIAKNQAVLASLGIEVNATPKPPIKRVKVKKERPAEGVRKSTRVVSVPKGGYREGDDRSKKERINDDEYSDESESDADFYSDDSQSPGQSGKRKRGGYRYAPDYDGVVLPGDGEGLRRRVVNGRNVQHIDPKKRAARPDPKVFGPIRGIEVGHWWPTRIACGADAVHPPPVGGIYGSTKVGAYSVAVSGGYEDDVDEGFRFTFTGSGGRDLKGTAKNPKNLRTAPQSSDQTLTGFNLALKISCDTGNPIRVIRGYRAARGPKEGYRYDGLYKILKAWQETGLSGYKVWKYAFKRIDGQAPLNTDAGMPDGYVDKDSDSKSVDGSAEDETGEKLSQEPPQSGTAGAEVEVKPRGTRRSARSSARKSARKSYREPSDEATSATAASGSTTPTFKPSNGAETLVTSDESDTRKAPVVVINRKTRAKASAKDRNQPSVFEYFPPQGW</sequence>
<dbReference type="Proteomes" id="UP001412239">
    <property type="component" value="Unassembled WGS sequence"/>
</dbReference>
<evidence type="ECO:0000256" key="1">
    <source>
        <dbReference type="ARBA" id="ARBA00023242"/>
    </source>
</evidence>